<name>A0A0A2V390_PARBA</name>
<evidence type="ECO:0000313" key="3">
    <source>
        <dbReference type="Proteomes" id="UP000002059"/>
    </source>
</evidence>
<feature type="region of interest" description="Disordered" evidence="1">
    <location>
        <begin position="135"/>
        <end position="160"/>
    </location>
</feature>
<keyword evidence="3" id="KW-1185">Reference proteome</keyword>
<dbReference type="eggNOG" id="ENOG502S3FG">
    <property type="taxonomic scope" value="Eukaryota"/>
</dbReference>
<accession>A0A0A2V390</accession>
<sequence length="200" mass="21751">MAPSLSRAKPSGPLLPNLHIASIMDWVEIYDHSHTKDRGSAHEISFPNRKASTPGSTLAPAPNDVDSIFHDIPSETSTSTVSTSSSSSPSSATTTRNHNLSHDNTNASALPKHIIDLCDDKSFYEALFNCRDDGSNEDCRGIDQPKNSEEKGKQNKKGSHPYSATAINCEYLAAENTFGGEMREWITHVGGGRYLEPVCF</sequence>
<evidence type="ECO:0000313" key="2">
    <source>
        <dbReference type="EMBL" id="KGQ01963.1"/>
    </source>
</evidence>
<dbReference type="VEuPathDB" id="FungiDB:PAAG_11358"/>
<dbReference type="GeneID" id="26970387"/>
<dbReference type="Proteomes" id="UP000002059">
    <property type="component" value="Partially assembled WGS sequence"/>
</dbReference>
<proteinExistence type="predicted"/>
<dbReference type="AlphaFoldDB" id="A0A0A2V390"/>
<protein>
    <submittedName>
        <fullName evidence="2">Uncharacterized protein</fullName>
    </submittedName>
</protein>
<feature type="compositionally biased region" description="Basic and acidic residues" evidence="1">
    <location>
        <begin position="135"/>
        <end position="153"/>
    </location>
</feature>
<dbReference type="HOGENOM" id="CLU_1366633_0_0_1"/>
<organism evidence="2 3">
    <name type="scientific">Paracoccidioides lutzii (strain ATCC MYA-826 / Pb01)</name>
    <name type="common">Paracoccidioides brasiliensis</name>
    <dbReference type="NCBI Taxonomy" id="502779"/>
    <lineage>
        <taxon>Eukaryota</taxon>
        <taxon>Fungi</taxon>
        <taxon>Dikarya</taxon>
        <taxon>Ascomycota</taxon>
        <taxon>Pezizomycotina</taxon>
        <taxon>Eurotiomycetes</taxon>
        <taxon>Eurotiomycetidae</taxon>
        <taxon>Onygenales</taxon>
        <taxon>Ajellomycetaceae</taxon>
        <taxon>Paracoccidioides</taxon>
    </lineage>
</organism>
<dbReference type="RefSeq" id="XP_015703442.1">
    <property type="nucleotide sequence ID" value="XM_015847020.1"/>
</dbReference>
<feature type="region of interest" description="Disordered" evidence="1">
    <location>
        <begin position="38"/>
        <end position="106"/>
    </location>
</feature>
<feature type="compositionally biased region" description="Polar residues" evidence="1">
    <location>
        <begin position="96"/>
        <end position="106"/>
    </location>
</feature>
<dbReference type="KEGG" id="pbl:PAAG_11358"/>
<reference evidence="2 3" key="1">
    <citation type="journal article" date="2011" name="PLoS Genet.">
        <title>Comparative genomic analysis of human fungal pathogens causing paracoccidioidomycosis.</title>
        <authorList>
            <person name="Desjardins C.A."/>
            <person name="Champion M.D."/>
            <person name="Holder J.W."/>
            <person name="Muszewska A."/>
            <person name="Goldberg J."/>
            <person name="Bailao A.M."/>
            <person name="Brigido M.M."/>
            <person name="Ferreira M.E."/>
            <person name="Garcia A.M."/>
            <person name="Grynberg M."/>
            <person name="Gujja S."/>
            <person name="Heiman D.I."/>
            <person name="Henn M.R."/>
            <person name="Kodira C.D."/>
            <person name="Leon-Narvaez H."/>
            <person name="Longo L.V."/>
            <person name="Ma L.J."/>
            <person name="Malavazi I."/>
            <person name="Matsuo A.L."/>
            <person name="Morais F.V."/>
            <person name="Pereira M."/>
            <person name="Rodriguez-Brito S."/>
            <person name="Sakthikumar S."/>
            <person name="Salem-Izacc S.M."/>
            <person name="Sykes S.M."/>
            <person name="Teixeira M.M."/>
            <person name="Vallejo M.C."/>
            <person name="Walter M.E."/>
            <person name="Yandava C."/>
            <person name="Young S."/>
            <person name="Zeng Q."/>
            <person name="Zucker J."/>
            <person name="Felipe M.S."/>
            <person name="Goldman G.H."/>
            <person name="Haas B.J."/>
            <person name="McEwen J.G."/>
            <person name="Nino-Vega G."/>
            <person name="Puccia R."/>
            <person name="San-Blas G."/>
            <person name="Soares C.M."/>
            <person name="Birren B.W."/>
            <person name="Cuomo C.A."/>
        </authorList>
    </citation>
    <scope>NUCLEOTIDE SEQUENCE [LARGE SCALE GENOMIC DNA]</scope>
    <source>
        <strain evidence="3">ATCC MYA-826 / Pb01</strain>
    </source>
</reference>
<feature type="compositionally biased region" description="Low complexity" evidence="1">
    <location>
        <begin position="74"/>
        <end position="95"/>
    </location>
</feature>
<evidence type="ECO:0000256" key="1">
    <source>
        <dbReference type="SAM" id="MobiDB-lite"/>
    </source>
</evidence>
<gene>
    <name evidence="2" type="ORF">PAAG_11358</name>
</gene>
<dbReference type="EMBL" id="KN293994">
    <property type="protein sequence ID" value="KGQ01963.1"/>
    <property type="molecule type" value="Genomic_DNA"/>
</dbReference>